<dbReference type="RefSeq" id="WP_041134886.1">
    <property type="nucleotide sequence ID" value="NZ_CP010408.1"/>
</dbReference>
<reference evidence="1 2" key="1">
    <citation type="submission" date="2014-12" db="EMBL/GenBank/DDBJ databases">
        <title>Complete genome sequence of Streptomyces vietnamensis strain GIMV4.0001, a genetic manipulable producer of the benzoisochromanequinone antibiotic granaticin.</title>
        <authorList>
            <person name="Deng M.R."/>
            <person name="Guo J."/>
            <person name="Ma L.Y."/>
            <person name="Feng G.D."/>
            <person name="Mo C.Y."/>
            <person name="Zhu H.H."/>
        </authorList>
    </citation>
    <scope>NUCLEOTIDE SEQUENCE [LARGE SCALE GENOMIC DNA]</scope>
    <source>
        <strain evidence="2">GIMV4.0001</strain>
        <plasmid evidence="1 2">pSVL1</plasmid>
    </source>
</reference>
<evidence type="ECO:0000313" key="2">
    <source>
        <dbReference type="Proteomes" id="UP000031774"/>
    </source>
</evidence>
<geneLocation type="plasmid" evidence="1 2">
    <name>pSVL1</name>
</geneLocation>
<dbReference type="EMBL" id="CP010408">
    <property type="protein sequence ID" value="AJF70418.1"/>
    <property type="molecule type" value="Genomic_DNA"/>
</dbReference>
<dbReference type="HOGENOM" id="CLU_1668474_0_0_11"/>
<protein>
    <submittedName>
        <fullName evidence="1">Uncharacterized protein</fullName>
    </submittedName>
</protein>
<name>A0A0B5ILA8_9ACTN</name>
<gene>
    <name evidence="1" type="ORF">SVTN_40260</name>
</gene>
<evidence type="ECO:0000313" key="1">
    <source>
        <dbReference type="EMBL" id="AJF70418.1"/>
    </source>
</evidence>
<dbReference type="Proteomes" id="UP000031774">
    <property type="component" value="Plasmid pSVL1"/>
</dbReference>
<proteinExistence type="predicted"/>
<keyword evidence="1" id="KW-0614">Plasmid</keyword>
<accession>A0A0B5ILA8</accession>
<keyword evidence="2" id="KW-1185">Reference proteome</keyword>
<dbReference type="AlphaFoldDB" id="A0A0B5ILA8"/>
<organism evidence="1 2">
    <name type="scientific">Streptomyces vietnamensis</name>
    <dbReference type="NCBI Taxonomy" id="362257"/>
    <lineage>
        <taxon>Bacteria</taxon>
        <taxon>Bacillati</taxon>
        <taxon>Actinomycetota</taxon>
        <taxon>Actinomycetes</taxon>
        <taxon>Kitasatosporales</taxon>
        <taxon>Streptomycetaceae</taxon>
        <taxon>Streptomyces</taxon>
    </lineage>
</organism>
<sequence length="158" mass="16869">MFELKLPVETLEVRGPLFAAGVVWLRLGGTDFPESGWHDSPLSVFGSLHTAVQEVLKGETRDAYFFDGSYFVKMIPVAATSGSPRLVRIAGVCDSDEANPAVVTDITAPLRGVVESLNSVLQSLRAWAADEGDAEIQAMLLAMPDLPEPVAPAPMSPC</sequence>
<dbReference type="KEGG" id="svt:SVTN_40260"/>